<accession>A0ABZ0QKJ3</accession>
<dbReference type="EMBL" id="CP132508">
    <property type="protein sequence ID" value="WPD17997.1"/>
    <property type="molecule type" value="Genomic_DNA"/>
</dbReference>
<feature type="transmembrane region" description="Helical" evidence="5">
    <location>
        <begin position="133"/>
        <end position="151"/>
    </location>
</feature>
<proteinExistence type="predicted"/>
<comment type="subcellular location">
    <subcellularLocation>
        <location evidence="1">Membrane</location>
        <topology evidence="1">Multi-pass membrane protein</topology>
    </subcellularLocation>
</comment>
<keyword evidence="7" id="KW-0378">Hydrolase</keyword>
<organism evidence="7 8">
    <name type="scientific">Thermaerobacter composti</name>
    <dbReference type="NCBI Taxonomy" id="554949"/>
    <lineage>
        <taxon>Bacteria</taxon>
        <taxon>Bacillati</taxon>
        <taxon>Bacillota</taxon>
        <taxon>Clostridia</taxon>
        <taxon>Eubacteriales</taxon>
        <taxon>Clostridiales Family XVII. Incertae Sedis</taxon>
        <taxon>Thermaerobacter</taxon>
    </lineage>
</organism>
<dbReference type="Gene3D" id="1.20.1540.10">
    <property type="entry name" value="Rhomboid-like"/>
    <property type="match status" value="1"/>
</dbReference>
<dbReference type="EC" id="3.4.21.-" evidence="7"/>
<evidence type="ECO:0000256" key="3">
    <source>
        <dbReference type="ARBA" id="ARBA00022989"/>
    </source>
</evidence>
<dbReference type="GO" id="GO:0008233">
    <property type="term" value="F:peptidase activity"/>
    <property type="evidence" value="ECO:0007669"/>
    <property type="project" value="UniProtKB-KW"/>
</dbReference>
<feature type="transmembrane region" description="Helical" evidence="5">
    <location>
        <begin position="202"/>
        <end position="221"/>
    </location>
</feature>
<evidence type="ECO:0000313" key="8">
    <source>
        <dbReference type="Proteomes" id="UP001304683"/>
    </source>
</evidence>
<sequence>MIPLRDTIRSRRFPWITVLLIALNVYVFFVQWTTGPTPEAGIAALAQRYGVVPAAIPPLGMLPQVGIAPYLPLVTAMFLHGSLLHLLGNMLFLWVFGDNVEDRLGRGRFLVFYLLTGVVGNYVHVLANPSSTIPTIGASGAVAGVLGAYFLAFPRSRIITLIFLFIFITVAEVPAWVFLLVWFGLQVLNGLAALGAPNVSLVAWWAHIAGFVAGAAALLLLSPRRREPRWL</sequence>
<evidence type="ECO:0000256" key="4">
    <source>
        <dbReference type="ARBA" id="ARBA00023136"/>
    </source>
</evidence>
<dbReference type="RefSeq" id="WP_135225495.1">
    <property type="nucleotide sequence ID" value="NZ_CP132508.1"/>
</dbReference>
<reference evidence="7 8" key="1">
    <citation type="submission" date="2023-08" db="EMBL/GenBank/DDBJ databases">
        <title>Genome sequence of Thermaerobacter compostii strain Ins1, a spore-forming filamentous bacterium isolated from a deep geothermal reservoir.</title>
        <authorList>
            <person name="Bregnard D."/>
            <person name="Gonzalez D."/>
            <person name="Junier P."/>
        </authorList>
    </citation>
    <scope>NUCLEOTIDE SEQUENCE [LARGE SCALE GENOMIC DNA]</scope>
    <source>
        <strain evidence="7 8">Ins1</strain>
    </source>
</reference>
<keyword evidence="4 5" id="KW-0472">Membrane</keyword>
<dbReference type="SUPFAM" id="SSF144091">
    <property type="entry name" value="Rhomboid-like"/>
    <property type="match status" value="1"/>
</dbReference>
<feature type="transmembrane region" description="Helical" evidence="5">
    <location>
        <begin position="158"/>
        <end position="182"/>
    </location>
</feature>
<feature type="transmembrane region" description="Helical" evidence="5">
    <location>
        <begin position="70"/>
        <end position="97"/>
    </location>
</feature>
<keyword evidence="7" id="KW-0645">Protease</keyword>
<feature type="transmembrane region" description="Helical" evidence="5">
    <location>
        <begin position="12"/>
        <end position="29"/>
    </location>
</feature>
<keyword evidence="3 5" id="KW-1133">Transmembrane helix</keyword>
<evidence type="ECO:0000259" key="6">
    <source>
        <dbReference type="Pfam" id="PF01694"/>
    </source>
</evidence>
<dbReference type="Proteomes" id="UP001304683">
    <property type="component" value="Chromosome"/>
</dbReference>
<feature type="transmembrane region" description="Helical" evidence="5">
    <location>
        <begin position="109"/>
        <end position="127"/>
    </location>
</feature>
<dbReference type="PANTHER" id="PTHR43731">
    <property type="entry name" value="RHOMBOID PROTEASE"/>
    <property type="match status" value="1"/>
</dbReference>
<dbReference type="PANTHER" id="PTHR43731:SF26">
    <property type="entry name" value="RHOMBOID-LIKE PROTEIN 10, CHLOROPLASTIC"/>
    <property type="match status" value="1"/>
</dbReference>
<gene>
    <name evidence="7" type="ORF">Q5761_06250</name>
</gene>
<evidence type="ECO:0000256" key="5">
    <source>
        <dbReference type="SAM" id="Phobius"/>
    </source>
</evidence>
<dbReference type="Pfam" id="PF01694">
    <property type="entry name" value="Rhomboid"/>
    <property type="match status" value="1"/>
</dbReference>
<protein>
    <submittedName>
        <fullName evidence="7">Rhomboid family intramembrane serine protease</fullName>
        <ecNumber evidence="7">3.4.21.-</ecNumber>
    </submittedName>
</protein>
<evidence type="ECO:0000256" key="2">
    <source>
        <dbReference type="ARBA" id="ARBA00022692"/>
    </source>
</evidence>
<dbReference type="GO" id="GO:0006508">
    <property type="term" value="P:proteolysis"/>
    <property type="evidence" value="ECO:0007669"/>
    <property type="project" value="UniProtKB-KW"/>
</dbReference>
<dbReference type="InterPro" id="IPR035952">
    <property type="entry name" value="Rhomboid-like_sf"/>
</dbReference>
<dbReference type="InterPro" id="IPR050925">
    <property type="entry name" value="Rhomboid_protease_S54"/>
</dbReference>
<evidence type="ECO:0000313" key="7">
    <source>
        <dbReference type="EMBL" id="WPD17997.1"/>
    </source>
</evidence>
<dbReference type="InterPro" id="IPR022764">
    <property type="entry name" value="Peptidase_S54_rhomboid_dom"/>
</dbReference>
<evidence type="ECO:0000256" key="1">
    <source>
        <dbReference type="ARBA" id="ARBA00004141"/>
    </source>
</evidence>
<name>A0ABZ0QKJ3_9FIRM</name>
<feature type="domain" description="Peptidase S54 rhomboid" evidence="6">
    <location>
        <begin position="72"/>
        <end position="223"/>
    </location>
</feature>
<keyword evidence="8" id="KW-1185">Reference proteome</keyword>
<keyword evidence="2 5" id="KW-0812">Transmembrane</keyword>